<feature type="domain" description="C2H2-type" evidence="8">
    <location>
        <begin position="378"/>
        <end position="406"/>
    </location>
</feature>
<feature type="region of interest" description="Disordered" evidence="7">
    <location>
        <begin position="207"/>
        <end position="246"/>
    </location>
</feature>
<dbReference type="InterPro" id="IPR036236">
    <property type="entry name" value="Znf_C2H2_sf"/>
</dbReference>
<dbReference type="GO" id="GO:0005634">
    <property type="term" value="C:nucleus"/>
    <property type="evidence" value="ECO:0007669"/>
    <property type="project" value="TreeGrafter"/>
</dbReference>
<keyword evidence="4" id="KW-0862">Zinc</keyword>
<dbReference type="PANTHER" id="PTHR24409:SF413">
    <property type="entry name" value="DATILOGRAFO, ISOFORM A-RELATED"/>
    <property type="match status" value="1"/>
</dbReference>
<dbReference type="AlphaFoldDB" id="A0A1A8CEE1"/>
<keyword evidence="6" id="KW-0175">Coiled coil</keyword>
<dbReference type="SMART" id="SM00355">
    <property type="entry name" value="ZnF_C2H2"/>
    <property type="match status" value="3"/>
</dbReference>
<sequence length="426" mass="48562">MADELMRGYRVQLTTTMDSVLRTALFEVMKIFENALHEQKVQLAQKAAEISQLKVKLRRAELKLKDLPSDCPKQAETQTQVFSDASALAPAVAQGDFKGSYEHCAPLGCETGTQKEEGLYPNVKLRPFSIQLSQIPVKAEASNHSIHLKRKGHSKTSGKFSGANAELEHGLIRTKLNCDQQNQRQQKPIKKDMYKLLEENRRQHSDILDLARLRTRNKSETTLPKKNPSDQSNSADKDSKSTGPNVVENNPTFFSCVYCNKNFTTKGGLKTHIRYHKTCQGCRNVFPYVEFTNVHKKSCKNYRKLMKNEAKNSTNTHEEDNVPALSRNQVTIKEEPMETSVNPTNALPVRHLCHICNIKFKLKAKFDKHMRHHTLNTWPCSMCSRLFFSLGTLKCHMTRVHKDPSHFFDANGDLGWTMPLEDFEDS</sequence>
<gene>
    <name evidence="9" type="primary">Nfu_g_1_004367</name>
</gene>
<dbReference type="GO" id="GO:0000981">
    <property type="term" value="F:DNA-binding transcription factor activity, RNA polymerase II-specific"/>
    <property type="evidence" value="ECO:0007669"/>
    <property type="project" value="TreeGrafter"/>
</dbReference>
<evidence type="ECO:0000313" key="9">
    <source>
        <dbReference type="EMBL" id="SBP77125.1"/>
    </source>
</evidence>
<accession>A0A1A8CEE1</accession>
<evidence type="ECO:0000256" key="7">
    <source>
        <dbReference type="SAM" id="MobiDB-lite"/>
    </source>
</evidence>
<evidence type="ECO:0000256" key="1">
    <source>
        <dbReference type="ARBA" id="ARBA00022723"/>
    </source>
</evidence>
<dbReference type="Gene3D" id="3.30.160.60">
    <property type="entry name" value="Classic Zinc Finger"/>
    <property type="match status" value="2"/>
</dbReference>
<organism evidence="9">
    <name type="scientific">Nothobranchius kadleci</name>
    <name type="common">African annual killifish</name>
    <dbReference type="NCBI Taxonomy" id="1051664"/>
    <lineage>
        <taxon>Eukaryota</taxon>
        <taxon>Metazoa</taxon>
        <taxon>Chordata</taxon>
        <taxon>Craniata</taxon>
        <taxon>Vertebrata</taxon>
        <taxon>Euteleostomi</taxon>
        <taxon>Actinopterygii</taxon>
        <taxon>Neopterygii</taxon>
        <taxon>Teleostei</taxon>
        <taxon>Neoteleostei</taxon>
        <taxon>Acanthomorphata</taxon>
        <taxon>Ovalentaria</taxon>
        <taxon>Atherinomorphae</taxon>
        <taxon>Cyprinodontiformes</taxon>
        <taxon>Nothobranchiidae</taxon>
        <taxon>Nothobranchius</taxon>
    </lineage>
</organism>
<keyword evidence="1" id="KW-0479">Metal-binding</keyword>
<dbReference type="EMBL" id="HADZ01013184">
    <property type="protein sequence ID" value="SBP77125.1"/>
    <property type="molecule type" value="Transcribed_RNA"/>
</dbReference>
<feature type="domain" description="C2H2-type" evidence="8">
    <location>
        <begin position="351"/>
        <end position="374"/>
    </location>
</feature>
<evidence type="ECO:0000256" key="2">
    <source>
        <dbReference type="ARBA" id="ARBA00022737"/>
    </source>
</evidence>
<reference evidence="9" key="2">
    <citation type="submission" date="2016-06" db="EMBL/GenBank/DDBJ databases">
        <title>The genome of a short-lived fish provides insights into sex chromosome evolution and the genetic control of aging.</title>
        <authorList>
            <person name="Reichwald K."/>
            <person name="Felder M."/>
            <person name="Petzold A."/>
            <person name="Koch P."/>
            <person name="Groth M."/>
            <person name="Platzer M."/>
        </authorList>
    </citation>
    <scope>NUCLEOTIDE SEQUENCE</scope>
    <source>
        <tissue evidence="9">Brain</tissue>
    </source>
</reference>
<feature type="compositionally biased region" description="Polar residues" evidence="7">
    <location>
        <begin position="220"/>
        <end position="234"/>
    </location>
</feature>
<dbReference type="GO" id="GO:0000977">
    <property type="term" value="F:RNA polymerase II transcription regulatory region sequence-specific DNA binding"/>
    <property type="evidence" value="ECO:0007669"/>
    <property type="project" value="TreeGrafter"/>
</dbReference>
<dbReference type="SUPFAM" id="SSF57667">
    <property type="entry name" value="beta-beta-alpha zinc fingers"/>
    <property type="match status" value="1"/>
</dbReference>
<proteinExistence type="predicted"/>
<keyword evidence="2" id="KW-0677">Repeat</keyword>
<evidence type="ECO:0000256" key="3">
    <source>
        <dbReference type="ARBA" id="ARBA00022771"/>
    </source>
</evidence>
<protein>
    <recommendedName>
        <fullName evidence="8">C2H2-type domain-containing protein</fullName>
    </recommendedName>
</protein>
<evidence type="ECO:0000256" key="5">
    <source>
        <dbReference type="PROSITE-ProRule" id="PRU00042"/>
    </source>
</evidence>
<evidence type="ECO:0000256" key="6">
    <source>
        <dbReference type="SAM" id="Coils"/>
    </source>
</evidence>
<dbReference type="InterPro" id="IPR013087">
    <property type="entry name" value="Znf_C2H2_type"/>
</dbReference>
<dbReference type="PROSITE" id="PS00028">
    <property type="entry name" value="ZINC_FINGER_C2H2_1"/>
    <property type="match status" value="3"/>
</dbReference>
<keyword evidence="3 5" id="KW-0863">Zinc-finger</keyword>
<dbReference type="PANTHER" id="PTHR24409">
    <property type="entry name" value="ZINC FINGER PROTEIN 142"/>
    <property type="match status" value="1"/>
</dbReference>
<dbReference type="GO" id="GO:0008270">
    <property type="term" value="F:zinc ion binding"/>
    <property type="evidence" value="ECO:0007669"/>
    <property type="project" value="UniProtKB-KW"/>
</dbReference>
<feature type="domain" description="C2H2-type" evidence="8">
    <location>
        <begin position="254"/>
        <end position="276"/>
    </location>
</feature>
<feature type="coiled-coil region" evidence="6">
    <location>
        <begin position="36"/>
        <end position="63"/>
    </location>
</feature>
<reference evidence="9" key="1">
    <citation type="submission" date="2016-05" db="EMBL/GenBank/DDBJ databases">
        <authorList>
            <person name="Lavstsen T."/>
            <person name="Jespersen J.S."/>
        </authorList>
    </citation>
    <scope>NUCLEOTIDE SEQUENCE</scope>
    <source>
        <tissue evidence="9">Brain</tissue>
    </source>
</reference>
<evidence type="ECO:0000259" key="8">
    <source>
        <dbReference type="PROSITE" id="PS50157"/>
    </source>
</evidence>
<name>A0A1A8CEE1_NOTKA</name>
<dbReference type="Pfam" id="PF13894">
    <property type="entry name" value="zf-C2H2_4"/>
    <property type="match status" value="1"/>
</dbReference>
<evidence type="ECO:0000256" key="4">
    <source>
        <dbReference type="ARBA" id="ARBA00022833"/>
    </source>
</evidence>
<dbReference type="PROSITE" id="PS50157">
    <property type="entry name" value="ZINC_FINGER_C2H2_2"/>
    <property type="match status" value="3"/>
</dbReference>